<proteinExistence type="predicted"/>
<reference evidence="2 3" key="1">
    <citation type="submission" date="2015-07" db="EMBL/GenBank/DDBJ databases">
        <title>Comparative genomics of the Sigatoka disease complex on banana suggests a link between parallel evolutionary changes in Pseudocercospora fijiensis and Pseudocercospora eumusae and increased virulence on the banana host.</title>
        <authorList>
            <person name="Chang T.-C."/>
            <person name="Salvucci A."/>
            <person name="Crous P.W."/>
            <person name="Stergiopoulos I."/>
        </authorList>
    </citation>
    <scope>NUCLEOTIDE SEQUENCE [LARGE SCALE GENOMIC DNA]</scope>
    <source>
        <strain evidence="2 3">CBS 114824</strain>
    </source>
</reference>
<protein>
    <submittedName>
        <fullName evidence="2">Uncharacterized protein</fullName>
    </submittedName>
</protein>
<keyword evidence="3" id="KW-1185">Reference proteome</keyword>
<feature type="signal peptide" evidence="1">
    <location>
        <begin position="1"/>
        <end position="21"/>
    </location>
</feature>
<name>A0A139HAA3_9PEZI</name>
<dbReference type="EMBL" id="LFZN01000093">
    <property type="protein sequence ID" value="KXS99372.1"/>
    <property type="molecule type" value="Genomic_DNA"/>
</dbReference>
<sequence>MQLAFFHLLFLAAYFPLETSAVHCSNPIRRTIQDKRSLQRRAQPPCVRCPTGNKGWRSKFHPATISIEPSEDVVSDDWYPSGCGEHGWFCIEVDKGIEYSSGGFPGYPQGRWKKANGKQVFLGLYWQSTIQFVGPGVTFNIYPAHCTTYIIAKGESSLVIVDGARKLTGGGQKCCGNAHDVDVGLIQFLYRKDAQGQEQGQGQQ</sequence>
<evidence type="ECO:0000313" key="3">
    <source>
        <dbReference type="Proteomes" id="UP000070133"/>
    </source>
</evidence>
<dbReference type="AlphaFoldDB" id="A0A139HAA3"/>
<organism evidence="2 3">
    <name type="scientific">Pseudocercospora eumusae</name>
    <dbReference type="NCBI Taxonomy" id="321146"/>
    <lineage>
        <taxon>Eukaryota</taxon>
        <taxon>Fungi</taxon>
        <taxon>Dikarya</taxon>
        <taxon>Ascomycota</taxon>
        <taxon>Pezizomycotina</taxon>
        <taxon>Dothideomycetes</taxon>
        <taxon>Dothideomycetidae</taxon>
        <taxon>Mycosphaerellales</taxon>
        <taxon>Mycosphaerellaceae</taxon>
        <taxon>Pseudocercospora</taxon>
    </lineage>
</organism>
<dbReference type="Proteomes" id="UP000070133">
    <property type="component" value="Unassembled WGS sequence"/>
</dbReference>
<evidence type="ECO:0000256" key="1">
    <source>
        <dbReference type="SAM" id="SignalP"/>
    </source>
</evidence>
<evidence type="ECO:0000313" key="2">
    <source>
        <dbReference type="EMBL" id="KXS99372.1"/>
    </source>
</evidence>
<gene>
    <name evidence="2" type="ORF">AC578_8992</name>
</gene>
<dbReference type="EMBL" id="LFZN01000093">
    <property type="protein sequence ID" value="KXS99373.1"/>
    <property type="molecule type" value="Genomic_DNA"/>
</dbReference>
<feature type="chain" id="PRO_5007995331" evidence="1">
    <location>
        <begin position="22"/>
        <end position="204"/>
    </location>
</feature>
<dbReference type="EMBL" id="LFZN01000093">
    <property type="protein sequence ID" value="KXS99371.1"/>
    <property type="molecule type" value="Genomic_DNA"/>
</dbReference>
<accession>A0A139HAA3</accession>
<keyword evidence="1" id="KW-0732">Signal</keyword>
<comment type="caution">
    <text evidence="2">The sequence shown here is derived from an EMBL/GenBank/DDBJ whole genome shotgun (WGS) entry which is preliminary data.</text>
</comment>